<dbReference type="InterPro" id="IPR003961">
    <property type="entry name" value="FN3_dom"/>
</dbReference>
<dbReference type="InterPro" id="IPR013783">
    <property type="entry name" value="Ig-like_fold"/>
</dbReference>
<dbReference type="SUPFAM" id="SSF49265">
    <property type="entry name" value="Fibronectin type III"/>
    <property type="match status" value="2"/>
</dbReference>
<dbReference type="AlphaFoldDB" id="A0A6P8YWY3"/>
<sequence>MQHCSCTARSILKHAWIRNLEHSWHLRATLEWVSCSRQSGDPVAVGEMVLVRLNVTGSTVLMGFMMCDEHGCNKMELWGVSEKHRISFKNFVDCGADGYGGVQTAKSPSIDREFLPSFLLVLSRHDEVVSLWLQEAPEAVVTLPISREQQRLYIKDHWMESLSPGSFTFEFLEDNSWRRECFNGGWYNRALGACSCPPGFDGLSCEIACGPDRYGAACARACSGTARGCRRSLLVWDCDTGSGCKICAAGFHGNLCDKICGAGQYGSGCFQKCGQCHSASPCDVYTGRCPSGCAAGYHGATCHHELTHLIIGPNITSVSGTSFSGHFYTTPENLEGSEAVMYYEVQYKLVDNMEGQWVTGVLAHLGNSSATLEAGAGSVPHFYNFTVDGLRPGQALDVRVVLLDRQLQGFSAVPHVRVTTHGERFIFDLTVFEVTSHGAKVAWTSSGNQTFVVRYACERLLACPESCFHSRDWLFVDGRSATLTGLLPGAVYNVLVSSSKDELQRESASIVTAFAVPDVLIDPVADACEACDTTSVAVGTGVVSRTNTSATVQWTPPRDCARLNGPHTGYHWQLLTISCPDDGCPQRSGTTRSTSVVLLDLLPSTLYELRVSLVNTVGFNPLLYASIYFNTCGIITN</sequence>
<keyword evidence="2" id="KW-1185">Reference proteome</keyword>
<dbReference type="RefSeq" id="XP_034242080.1">
    <property type="nucleotide sequence ID" value="XM_034386189.1"/>
</dbReference>
<dbReference type="PROSITE" id="PS00022">
    <property type="entry name" value="EGF_1"/>
    <property type="match status" value="1"/>
</dbReference>
<dbReference type="Proteomes" id="UP000515158">
    <property type="component" value="Unplaced"/>
</dbReference>
<dbReference type="Pfam" id="PF00041">
    <property type="entry name" value="fn3"/>
    <property type="match status" value="1"/>
</dbReference>
<feature type="domain" description="Fibronectin type-III" evidence="1">
    <location>
        <begin position="535"/>
        <end position="634"/>
    </location>
</feature>
<dbReference type="InterPro" id="IPR052108">
    <property type="entry name" value="MEGF/SIB"/>
</dbReference>
<dbReference type="PROSITE" id="PS50853">
    <property type="entry name" value="FN3"/>
    <property type="match status" value="1"/>
</dbReference>
<gene>
    <name evidence="3" type="primary">LOC117645782</name>
</gene>
<dbReference type="Gene3D" id="2.170.300.10">
    <property type="entry name" value="Tie2 ligand-binding domain superfamily"/>
    <property type="match status" value="1"/>
</dbReference>
<evidence type="ECO:0000313" key="3">
    <source>
        <dbReference type="RefSeq" id="XP_034242080.1"/>
    </source>
</evidence>
<protein>
    <submittedName>
        <fullName evidence="3">Sushi, nidogen and EGF-like domain-containing protein 1 isoform X1</fullName>
    </submittedName>
</protein>
<reference evidence="3" key="1">
    <citation type="submission" date="2025-08" db="UniProtKB">
        <authorList>
            <consortium name="RefSeq"/>
        </authorList>
    </citation>
    <scope>IDENTIFICATION</scope>
    <source>
        <tissue evidence="3">Total insect</tissue>
    </source>
</reference>
<dbReference type="InterPro" id="IPR000742">
    <property type="entry name" value="EGF"/>
</dbReference>
<name>A0A6P8YWY3_THRPL</name>
<evidence type="ECO:0000313" key="2">
    <source>
        <dbReference type="Proteomes" id="UP000515158"/>
    </source>
</evidence>
<dbReference type="CDD" id="cd00063">
    <property type="entry name" value="FN3"/>
    <property type="match status" value="2"/>
</dbReference>
<dbReference type="GeneID" id="117645782"/>
<dbReference type="PANTHER" id="PTHR24035">
    <property type="entry name" value="MULTIPLE EPIDERMAL GROWTH FACTOR-LIKE DOMAINS PROTEIN"/>
    <property type="match status" value="1"/>
</dbReference>
<dbReference type="SMART" id="SM00060">
    <property type="entry name" value="FN3"/>
    <property type="match status" value="2"/>
</dbReference>
<accession>A0A6P8YWY3</accession>
<dbReference type="Gene3D" id="2.60.40.10">
    <property type="entry name" value="Immunoglobulins"/>
    <property type="match status" value="2"/>
</dbReference>
<organism evidence="3">
    <name type="scientific">Thrips palmi</name>
    <name type="common">Melon thrips</name>
    <dbReference type="NCBI Taxonomy" id="161013"/>
    <lineage>
        <taxon>Eukaryota</taxon>
        <taxon>Metazoa</taxon>
        <taxon>Ecdysozoa</taxon>
        <taxon>Arthropoda</taxon>
        <taxon>Hexapoda</taxon>
        <taxon>Insecta</taxon>
        <taxon>Pterygota</taxon>
        <taxon>Neoptera</taxon>
        <taxon>Paraneoptera</taxon>
        <taxon>Thysanoptera</taxon>
        <taxon>Terebrantia</taxon>
        <taxon>Thripoidea</taxon>
        <taxon>Thripidae</taxon>
        <taxon>Thrips</taxon>
    </lineage>
</organism>
<dbReference type="PANTHER" id="PTHR24035:SF109">
    <property type="entry name" value="PROTEIN DRAPER"/>
    <property type="match status" value="1"/>
</dbReference>
<dbReference type="KEGG" id="tpal:117645782"/>
<proteinExistence type="predicted"/>
<dbReference type="InterPro" id="IPR036116">
    <property type="entry name" value="FN3_sf"/>
</dbReference>
<dbReference type="InParanoid" id="A0A6P8YWY3"/>
<evidence type="ECO:0000259" key="1">
    <source>
        <dbReference type="PROSITE" id="PS50853"/>
    </source>
</evidence>
<dbReference type="OrthoDB" id="10252017at2759"/>